<protein>
    <submittedName>
        <fullName evidence="2">Sulfur reduction protein DsrE</fullName>
    </submittedName>
</protein>
<evidence type="ECO:0000313" key="2">
    <source>
        <dbReference type="EMBL" id="AIF99059.1"/>
    </source>
</evidence>
<dbReference type="SUPFAM" id="SSF75169">
    <property type="entry name" value="DsrEFH-like"/>
    <property type="match status" value="1"/>
</dbReference>
<dbReference type="InterPro" id="IPR027396">
    <property type="entry name" value="DsrEFH-like"/>
</dbReference>
<reference evidence="2 3" key="1">
    <citation type="submission" date="2014-06" db="EMBL/GenBank/DDBJ databases">
        <title>Genomes of Alteromonas australica, a world apart.</title>
        <authorList>
            <person name="Gonzaga A."/>
            <person name="Lopez-Perez M."/>
            <person name="Rodriguez-Valera F."/>
        </authorList>
    </citation>
    <scope>NUCLEOTIDE SEQUENCE [LARGE SCALE GENOMIC DNA]</scope>
    <source>
        <strain evidence="2 3">H 17</strain>
    </source>
</reference>
<organism evidence="2 3">
    <name type="scientific">Alteromonas australica</name>
    <dbReference type="NCBI Taxonomy" id="589873"/>
    <lineage>
        <taxon>Bacteria</taxon>
        <taxon>Pseudomonadati</taxon>
        <taxon>Pseudomonadota</taxon>
        <taxon>Gammaproteobacteria</taxon>
        <taxon>Alteromonadales</taxon>
        <taxon>Alteromonadaceae</taxon>
        <taxon>Alteromonas/Salinimonas group</taxon>
        <taxon>Alteromonas</taxon>
    </lineage>
</organism>
<sequence length="122" mass="13384">MATLLIRFTQAPYTSGKSQEGLDFALAATNYGHIVHVLFEGEGVLQLVKTDAVNTLKNHSKRLASMPFFDIEACFICQDSARQWDISTLLANTDVAAELDAHYVDAPARISLINSADHVVTF</sequence>
<dbReference type="EMBL" id="CP008849">
    <property type="protein sequence ID" value="AIF99059.1"/>
    <property type="molecule type" value="Genomic_DNA"/>
</dbReference>
<dbReference type="GeneID" id="78255320"/>
<dbReference type="PANTHER" id="PTHR38780">
    <property type="entry name" value="PROTEIN TUSC"/>
    <property type="match status" value="1"/>
</dbReference>
<dbReference type="KEGG" id="aal:EP13_10425"/>
<dbReference type="InterPro" id="IPR017462">
    <property type="entry name" value="Sulphur_relay_TusC/DsrF"/>
</dbReference>
<evidence type="ECO:0000313" key="3">
    <source>
        <dbReference type="Proteomes" id="UP000056090"/>
    </source>
</evidence>
<name>A0A075NWN3_9ALTE</name>
<gene>
    <name evidence="2" type="ORF">EP13_10425</name>
</gene>
<keyword evidence="3" id="KW-1185">Reference proteome</keyword>
<dbReference type="Pfam" id="PF02635">
    <property type="entry name" value="DsrE"/>
    <property type="match status" value="1"/>
</dbReference>
<dbReference type="eggNOG" id="COG2923">
    <property type="taxonomic scope" value="Bacteria"/>
</dbReference>
<accession>A0A075NWN3</accession>
<comment type="similarity">
    <text evidence="1">Belongs to the DsrF/TusC family.</text>
</comment>
<dbReference type="RefSeq" id="WP_044057197.1">
    <property type="nucleotide sequence ID" value="NZ_CAJXAX010000014.1"/>
</dbReference>
<dbReference type="InterPro" id="IPR003787">
    <property type="entry name" value="Sulphur_relay_DsrE/F-like"/>
</dbReference>
<dbReference type="Gene3D" id="3.40.1260.10">
    <property type="entry name" value="DsrEFH-like"/>
    <property type="match status" value="1"/>
</dbReference>
<proteinExistence type="inferred from homology"/>
<dbReference type="PANTHER" id="PTHR38780:SF1">
    <property type="entry name" value="PROTEIN TUSC"/>
    <property type="match status" value="1"/>
</dbReference>
<dbReference type="Proteomes" id="UP000056090">
    <property type="component" value="Chromosome"/>
</dbReference>
<dbReference type="AlphaFoldDB" id="A0A075NWN3"/>
<evidence type="ECO:0000256" key="1">
    <source>
        <dbReference type="ARBA" id="ARBA00005996"/>
    </source>
</evidence>